<dbReference type="InterPro" id="IPR007374">
    <property type="entry name" value="ASCH_domain"/>
</dbReference>
<protein>
    <recommendedName>
        <fullName evidence="1">ASCH domain-containing protein</fullName>
    </recommendedName>
</protein>
<dbReference type="InterPro" id="IPR016645">
    <property type="entry name" value="UCP016134"/>
</dbReference>
<organism evidence="2 3">
    <name type="scientific">Candidatus Nomurabacteria bacterium RIFCSPHIGHO2_01_FULL_39_10</name>
    <dbReference type="NCBI Taxonomy" id="1801733"/>
    <lineage>
        <taxon>Bacteria</taxon>
        <taxon>Candidatus Nomuraibacteriota</taxon>
    </lineage>
</organism>
<dbReference type="Pfam" id="PF04266">
    <property type="entry name" value="ASCH"/>
    <property type="match status" value="1"/>
</dbReference>
<dbReference type="Proteomes" id="UP000178700">
    <property type="component" value="Unassembled WGS sequence"/>
</dbReference>
<reference evidence="2 3" key="1">
    <citation type="journal article" date="2016" name="Nat. Commun.">
        <title>Thousands of microbial genomes shed light on interconnected biogeochemical processes in an aquifer system.</title>
        <authorList>
            <person name="Anantharaman K."/>
            <person name="Brown C.T."/>
            <person name="Hug L.A."/>
            <person name="Sharon I."/>
            <person name="Castelle C.J."/>
            <person name="Probst A.J."/>
            <person name="Thomas B.C."/>
            <person name="Singh A."/>
            <person name="Wilkins M.J."/>
            <person name="Karaoz U."/>
            <person name="Brodie E.L."/>
            <person name="Williams K.H."/>
            <person name="Hubbard S.S."/>
            <person name="Banfield J.F."/>
        </authorList>
    </citation>
    <scope>NUCLEOTIDE SEQUENCE [LARGE SCALE GENOMIC DNA]</scope>
</reference>
<sequence>MEHQMKLFSAGFYGIKEGKQIIEVRLNDDKRRAINLGDRIKFSLLPDLKEEFKTEVVGLLKYQSFRDLFSDISLSHWNASNWTIDQAVAQCYKYYPKEDEKKYGVLGIRIKTV</sequence>
<gene>
    <name evidence="2" type="ORF">A2642_04720</name>
</gene>
<dbReference type="EMBL" id="MFTJ01000026">
    <property type="protein sequence ID" value="OGI65488.1"/>
    <property type="molecule type" value="Genomic_DNA"/>
</dbReference>
<dbReference type="Gene3D" id="2.30.130.30">
    <property type="entry name" value="Hypothetical protein"/>
    <property type="match status" value="1"/>
</dbReference>
<dbReference type="SUPFAM" id="SSF88697">
    <property type="entry name" value="PUA domain-like"/>
    <property type="match status" value="1"/>
</dbReference>
<dbReference type="PIRSF" id="PIRSF016134">
    <property type="entry name" value="UCP016134"/>
    <property type="match status" value="1"/>
</dbReference>
<proteinExistence type="predicted"/>
<comment type="caution">
    <text evidence="2">The sequence shown here is derived from an EMBL/GenBank/DDBJ whole genome shotgun (WGS) entry which is preliminary data.</text>
</comment>
<evidence type="ECO:0000313" key="3">
    <source>
        <dbReference type="Proteomes" id="UP000178700"/>
    </source>
</evidence>
<dbReference type="AlphaFoldDB" id="A0A1F6V768"/>
<feature type="domain" description="ASCH" evidence="1">
    <location>
        <begin position="14"/>
        <end position="112"/>
    </location>
</feature>
<evidence type="ECO:0000313" key="2">
    <source>
        <dbReference type="EMBL" id="OGI65488.1"/>
    </source>
</evidence>
<dbReference type="InterPro" id="IPR015947">
    <property type="entry name" value="PUA-like_sf"/>
</dbReference>
<name>A0A1F6V768_9BACT</name>
<evidence type="ECO:0000259" key="1">
    <source>
        <dbReference type="Pfam" id="PF04266"/>
    </source>
</evidence>
<accession>A0A1F6V768</accession>